<gene>
    <name evidence="3" type="ORF">ACFOZ4_32230</name>
</gene>
<keyword evidence="4" id="KW-1185">Reference proteome</keyword>
<organism evidence="3 4">
    <name type="scientific">Hamadaea flava</name>
    <dbReference type="NCBI Taxonomy" id="1742688"/>
    <lineage>
        <taxon>Bacteria</taxon>
        <taxon>Bacillati</taxon>
        <taxon>Actinomycetota</taxon>
        <taxon>Actinomycetes</taxon>
        <taxon>Micromonosporales</taxon>
        <taxon>Micromonosporaceae</taxon>
        <taxon>Hamadaea</taxon>
    </lineage>
</organism>
<keyword evidence="1" id="KW-1133">Transmembrane helix</keyword>
<dbReference type="InterPro" id="IPR002372">
    <property type="entry name" value="PQQ_rpt_dom"/>
</dbReference>
<dbReference type="InterPro" id="IPR011047">
    <property type="entry name" value="Quinoprotein_ADH-like_sf"/>
</dbReference>
<dbReference type="Pfam" id="PF13360">
    <property type="entry name" value="PQQ_2"/>
    <property type="match status" value="1"/>
</dbReference>
<accession>A0ABV8LY84</accession>
<sequence>MAGRTRSYGVTLIDLGEPSRYDPGRPPPLQQLLRKLLAAGTMARARRAALAALLVALAAAVAGTAPVVEPLPEVHRVGRFVESPWRFATEDFVLNATPDGQTMIASGLDGSGEKWRLSIGNVGPIRVAASAGNVAVLAGGMRTVLDEETSMYRESVVAVDVRTGEALWDREEEPVYGAADLVVLRAQTGALTGVDIATGRLVWRVELPSAAQVVVVDDAGGKEMVVLWPDGTVEVITTRTGVVTMVWRVRRAADGLVFAWRDVVVLQETSATGAQVRVYRRGAAEPLWHKDFGRTEFFLHPCGDWLCEPGGRLDPATGAAAPATVVPPDEVTVGRWEPIGEYRGRQLVRLDPSLSGDSQMWLGVVRTANQVRPLMPLGGRANACILIGNWLYCDGSAVVDAVSVRLSDLDGLLAEVGGLA</sequence>
<evidence type="ECO:0000313" key="3">
    <source>
        <dbReference type="EMBL" id="MFC4135303.1"/>
    </source>
</evidence>
<dbReference type="EMBL" id="JBHSAY010000021">
    <property type="protein sequence ID" value="MFC4135303.1"/>
    <property type="molecule type" value="Genomic_DNA"/>
</dbReference>
<evidence type="ECO:0000313" key="4">
    <source>
        <dbReference type="Proteomes" id="UP001595816"/>
    </source>
</evidence>
<evidence type="ECO:0000256" key="1">
    <source>
        <dbReference type="SAM" id="Phobius"/>
    </source>
</evidence>
<feature type="domain" description="Pyrrolo-quinoline quinone repeat" evidence="2">
    <location>
        <begin position="154"/>
        <end position="259"/>
    </location>
</feature>
<dbReference type="SUPFAM" id="SSF50998">
    <property type="entry name" value="Quinoprotein alcohol dehydrogenase-like"/>
    <property type="match status" value="1"/>
</dbReference>
<feature type="transmembrane region" description="Helical" evidence="1">
    <location>
        <begin position="48"/>
        <end position="68"/>
    </location>
</feature>
<evidence type="ECO:0000259" key="2">
    <source>
        <dbReference type="Pfam" id="PF13360"/>
    </source>
</evidence>
<dbReference type="Proteomes" id="UP001595816">
    <property type="component" value="Unassembled WGS sequence"/>
</dbReference>
<dbReference type="RefSeq" id="WP_253756582.1">
    <property type="nucleotide sequence ID" value="NZ_JAMZDZ010000001.1"/>
</dbReference>
<protein>
    <submittedName>
        <fullName evidence="3">PQQ-binding-like beta-propeller repeat protein</fullName>
    </submittedName>
</protein>
<keyword evidence="1" id="KW-0812">Transmembrane</keyword>
<name>A0ABV8LY84_9ACTN</name>
<dbReference type="InterPro" id="IPR015943">
    <property type="entry name" value="WD40/YVTN_repeat-like_dom_sf"/>
</dbReference>
<comment type="caution">
    <text evidence="3">The sequence shown here is derived from an EMBL/GenBank/DDBJ whole genome shotgun (WGS) entry which is preliminary data.</text>
</comment>
<reference evidence="4" key="1">
    <citation type="journal article" date="2019" name="Int. J. Syst. Evol. Microbiol.">
        <title>The Global Catalogue of Microorganisms (GCM) 10K type strain sequencing project: providing services to taxonomists for standard genome sequencing and annotation.</title>
        <authorList>
            <consortium name="The Broad Institute Genomics Platform"/>
            <consortium name="The Broad Institute Genome Sequencing Center for Infectious Disease"/>
            <person name="Wu L."/>
            <person name="Ma J."/>
        </authorList>
    </citation>
    <scope>NUCLEOTIDE SEQUENCE [LARGE SCALE GENOMIC DNA]</scope>
    <source>
        <strain evidence="4">CGMCC 4.7289</strain>
    </source>
</reference>
<dbReference type="Gene3D" id="2.130.10.10">
    <property type="entry name" value="YVTN repeat-like/Quinoprotein amine dehydrogenase"/>
    <property type="match status" value="1"/>
</dbReference>
<keyword evidence="1" id="KW-0472">Membrane</keyword>
<proteinExistence type="predicted"/>